<name>A0A2H5BHB0_9CAUD</name>
<keyword evidence="3 9" id="KW-0328">Glycosyltransferase</keyword>
<dbReference type="InterPro" id="IPR041525">
    <property type="entry name" value="N/Namide_PRibTrfase"/>
</dbReference>
<accession>A0A2H5BHB0</accession>
<evidence type="ECO:0000256" key="1">
    <source>
        <dbReference type="ARBA" id="ARBA00010897"/>
    </source>
</evidence>
<dbReference type="Gene3D" id="3.20.20.70">
    <property type="entry name" value="Aldolase class I"/>
    <property type="match status" value="1"/>
</dbReference>
<proteinExistence type="inferred from homology"/>
<evidence type="ECO:0000256" key="3">
    <source>
        <dbReference type="ARBA" id="ARBA00022676"/>
    </source>
</evidence>
<dbReference type="Pfam" id="PF04095">
    <property type="entry name" value="NAPRTase"/>
    <property type="match status" value="1"/>
</dbReference>
<reference evidence="10" key="1">
    <citation type="submission" date="2017-12" db="EMBL/GenBank/DDBJ databases">
        <authorList>
            <person name="Page C.L."/>
            <person name="McFadden E.F."/>
            <person name="Syed A.X."/>
            <person name="Lafty E.M."/>
            <person name="Hyatt D.A."/>
            <person name="Farronato D.M."/>
            <person name="Dong S.Z."/>
            <person name="Apostolopoulos E.L."/>
            <person name="Broussard G.W."/>
        </authorList>
    </citation>
    <scope>NUCLEOTIDE SEQUENCE [LARGE SCALE GENOMIC DNA]</scope>
</reference>
<dbReference type="SUPFAM" id="SSF51690">
    <property type="entry name" value="Nicotinate/Quinolinate PRTase C-terminal domain-like"/>
    <property type="match status" value="1"/>
</dbReference>
<dbReference type="GO" id="GO:0047280">
    <property type="term" value="F:nicotinamide phosphoribosyltransferase activity"/>
    <property type="evidence" value="ECO:0007669"/>
    <property type="project" value="UniProtKB-EC"/>
</dbReference>
<dbReference type="InterPro" id="IPR016471">
    <property type="entry name" value="Nicotinamide_PRibTrfase"/>
</dbReference>
<dbReference type="Proteomes" id="UP000240962">
    <property type="component" value="Segment"/>
</dbReference>
<evidence type="ECO:0000313" key="9">
    <source>
        <dbReference type="EMBL" id="AUG85364.1"/>
    </source>
</evidence>
<gene>
    <name evidence="9" type="ORF">THALASSA_185</name>
</gene>
<keyword evidence="2" id="KW-0662">Pyridine nucleotide biosynthesis</keyword>
<feature type="domain" description="Nicotinate/nicotinamide phosphoribosyltransferase" evidence="8">
    <location>
        <begin position="187"/>
        <end position="513"/>
    </location>
</feature>
<dbReference type="EC" id="2.4.2.12" evidence="6"/>
<dbReference type="GO" id="GO:0009435">
    <property type="term" value="P:NAD+ biosynthetic process"/>
    <property type="evidence" value="ECO:0007669"/>
    <property type="project" value="InterPro"/>
</dbReference>
<evidence type="ECO:0000259" key="8">
    <source>
        <dbReference type="Pfam" id="PF04095"/>
    </source>
</evidence>
<dbReference type="EMBL" id="MG649967">
    <property type="protein sequence ID" value="AUG85364.1"/>
    <property type="molecule type" value="Genomic_DNA"/>
</dbReference>
<evidence type="ECO:0000256" key="2">
    <source>
        <dbReference type="ARBA" id="ARBA00022642"/>
    </source>
</evidence>
<dbReference type="NCBIfam" id="NF006629">
    <property type="entry name" value="PRK09198.1"/>
    <property type="match status" value="1"/>
</dbReference>
<keyword evidence="4 9" id="KW-0808">Transferase</keyword>
<dbReference type="InterPro" id="IPR013785">
    <property type="entry name" value="Aldolase_TIM"/>
</dbReference>
<sequence length="550" mass="61868">MSYNIPYLAALITDGYKVFHPFAYRPGTTHVYSNGTARFNKHSNVPNNAEIVHFGIQMALQKLNTLWNENFFKHPKEAVLAEYQRVISGYLGKKISVDHIAKLHDVGYLPIEVKSLPEGSLVPYGVPPYTIHNTVEGLGWVTNLLETPFSAEYWPAVTSATTAFAYRSRFEQVPSLRAGGMIKFMGHDFSARGLWGMFAPEQNGHLTSFVGTDSMVSGLAMEQYYDARIDKELVMASVDATEHSVMCSYETENELESLIHLISNVTPNGIISIVSDTWDFWQLVTQYLPQIKDLIMSRDGTVVIRPDSGDPVEILCGLGNWVEVDARVYRKAAYHDDVSESENNSYYKFFNEWKDCEYAKYKGTFYKIKRESYHGYVELQEEVPEHEVKGLVECLWDTFGGTEVDGLRLLDSHIGAIYGDSITLARQDQIIERLLAKGFVPSVVLGIGSFTYQYVTRDTHGFAIKATDIQVGEGNHIAISKDPKTDQSKKSAKGLLMVVKDGDSYRLVADVTPEQEASEENCLKTIFKDGEFVKRTSLAEIRARIDSHFA</sequence>
<evidence type="ECO:0000313" key="10">
    <source>
        <dbReference type="Proteomes" id="UP000240962"/>
    </source>
</evidence>
<evidence type="ECO:0000256" key="5">
    <source>
        <dbReference type="ARBA" id="ARBA00035007"/>
    </source>
</evidence>
<evidence type="ECO:0000256" key="6">
    <source>
        <dbReference type="ARBA" id="ARBA00035024"/>
    </source>
</evidence>
<keyword evidence="10" id="KW-1185">Reference proteome</keyword>
<dbReference type="PANTHER" id="PTHR43816">
    <property type="entry name" value="NICOTINAMIDE PHOSPHORIBOSYLTRANSFERASE"/>
    <property type="match status" value="1"/>
</dbReference>
<dbReference type="PANTHER" id="PTHR43816:SF1">
    <property type="entry name" value="NICOTINAMIDE PHOSPHORIBOSYLTRANSFERASE"/>
    <property type="match status" value="1"/>
</dbReference>
<evidence type="ECO:0000256" key="7">
    <source>
        <dbReference type="ARBA" id="ARBA00035036"/>
    </source>
</evidence>
<comment type="similarity">
    <text evidence="1">Belongs to the NAPRTase family.</text>
</comment>
<comment type="pathway">
    <text evidence="5">Cofactor biosynthesis; NAD(+) biosynthesis; nicotinamide D-ribonucleotide from 5-phospho-alpha-D-ribose 1-diphosphate and nicotinamide: step 1/1.</text>
</comment>
<protein>
    <recommendedName>
        <fullName evidence="7">Nicotinamide phosphoribosyltransferase</fullName>
        <ecNumber evidence="6">2.4.2.12</ecNumber>
    </recommendedName>
</protein>
<organism evidence="9 10">
    <name type="scientific">Vibrio phage Thalassa</name>
    <dbReference type="NCBI Taxonomy" id="2570301"/>
    <lineage>
        <taxon>Viruses</taxon>
        <taxon>Duplodnaviria</taxon>
        <taxon>Heunggongvirae</taxon>
        <taxon>Uroviricota</taxon>
        <taxon>Caudoviricetes</taxon>
        <taxon>Demerecviridae</taxon>
        <taxon>Ermolyevavirinae</taxon>
        <taxon>Thalassavirus</taxon>
        <taxon>Thalassavirus thalassa</taxon>
    </lineage>
</organism>
<dbReference type="InterPro" id="IPR036068">
    <property type="entry name" value="Nicotinate_pribotase-like_C"/>
</dbReference>
<evidence type="ECO:0000256" key="4">
    <source>
        <dbReference type="ARBA" id="ARBA00022679"/>
    </source>
</evidence>